<feature type="active site" description="Proton acceptor" evidence="2">
    <location>
        <position position="190"/>
    </location>
</feature>
<comment type="caution">
    <text evidence="4">The sequence shown here is derived from an EMBL/GenBank/DDBJ whole genome shotgun (WGS) entry which is preliminary data.</text>
</comment>
<name>A0ABS1KRR4_9BACT</name>
<dbReference type="RefSeq" id="WP_202009704.1">
    <property type="nucleotide sequence ID" value="NZ_JAERRB010000003.1"/>
</dbReference>
<proteinExistence type="predicted"/>
<evidence type="ECO:0000256" key="2">
    <source>
        <dbReference type="PROSITE-ProRule" id="PRU01161"/>
    </source>
</evidence>
<organism evidence="4 5">
    <name type="scientific">Chryseolinea lacunae</name>
    <dbReference type="NCBI Taxonomy" id="2801331"/>
    <lineage>
        <taxon>Bacteria</taxon>
        <taxon>Pseudomonadati</taxon>
        <taxon>Bacteroidota</taxon>
        <taxon>Cytophagia</taxon>
        <taxon>Cytophagales</taxon>
        <taxon>Fulvivirgaceae</taxon>
        <taxon>Chryseolinea</taxon>
    </lineage>
</organism>
<keyword evidence="1 2" id="KW-0443">Lipid metabolism</keyword>
<accession>A0ABS1KRR4</accession>
<feature type="domain" description="PNPLA" evidence="3">
    <location>
        <begin position="23"/>
        <end position="204"/>
    </location>
</feature>
<evidence type="ECO:0000313" key="5">
    <source>
        <dbReference type="Proteomes" id="UP000613030"/>
    </source>
</evidence>
<feature type="short sequence motif" description="GXSXG" evidence="2">
    <location>
        <begin position="59"/>
        <end position="63"/>
    </location>
</feature>
<dbReference type="PANTHER" id="PTHR24138:SF10">
    <property type="entry name" value="PHOSPHOLIPASE A2"/>
    <property type="match status" value="1"/>
</dbReference>
<dbReference type="PANTHER" id="PTHR24138">
    <property type="entry name" value="INTRACELLLAR PHOSPHOLIPASE A FAMILY"/>
    <property type="match status" value="1"/>
</dbReference>
<dbReference type="CDD" id="cd07199">
    <property type="entry name" value="Pat17_PNPLA8_PNPLA9_like"/>
    <property type="match status" value="1"/>
</dbReference>
<feature type="short sequence motif" description="GXGXXG" evidence="2">
    <location>
        <begin position="27"/>
        <end position="32"/>
    </location>
</feature>
<keyword evidence="5" id="KW-1185">Reference proteome</keyword>
<dbReference type="Gene3D" id="3.40.1090.10">
    <property type="entry name" value="Cytosolic phospholipase A2 catalytic domain"/>
    <property type="match status" value="1"/>
</dbReference>
<dbReference type="SUPFAM" id="SSF52151">
    <property type="entry name" value="FabD/lysophospholipase-like"/>
    <property type="match status" value="1"/>
</dbReference>
<dbReference type="InterPro" id="IPR016035">
    <property type="entry name" value="Acyl_Trfase/lysoPLipase"/>
</dbReference>
<keyword evidence="2" id="KW-0442">Lipid degradation</keyword>
<dbReference type="Pfam" id="PF01734">
    <property type="entry name" value="Patatin"/>
    <property type="match status" value="1"/>
</dbReference>
<dbReference type="InterPro" id="IPR047156">
    <property type="entry name" value="Teg/CotR/CapV-like"/>
</dbReference>
<evidence type="ECO:0000259" key="3">
    <source>
        <dbReference type="PROSITE" id="PS51635"/>
    </source>
</evidence>
<dbReference type="InterPro" id="IPR002641">
    <property type="entry name" value="PNPLA_dom"/>
</dbReference>
<sequence>MTEAEKKSARQKLNIKEGNRVILSLDGGGMRGIFTLQLLKKLEELAGGPIHQWCDMVAGTSTGAIIAGLIASGKTAVQIEELYVQLVSRVFTKRGLLANRFYNPPAFDKKNYRRLLKEIVGNKTLAQLNTETGLDMLFTSKDLAAGEETFFTCFNNNGQRGTYRDALLRGVLEATMSAPTYFSPFERFVDGGTTTFNNPSGAAVLEALYYDGKEKYKTDQTTVFSFGTASLYRFIDPKESGEPKGLDALFWLNYVMNESSKDASEMQVDMLRSHLIKDLDFRRFQLSLDEEAIKRLPDKNIGHVPDVEADTLHQLKNDDLKNIDMADVSKFSLMKTIGEAVSEYICPPSEAALPEAQRQGNWFRGDLLAKSSKRGALVTARGDIDGIKARLSSAEWIDSQPTD</sequence>
<protein>
    <submittedName>
        <fullName evidence="4">Patatin-like phospholipase family protein</fullName>
    </submittedName>
</protein>
<feature type="short sequence motif" description="DGA/G" evidence="2">
    <location>
        <begin position="190"/>
        <end position="192"/>
    </location>
</feature>
<evidence type="ECO:0000256" key="1">
    <source>
        <dbReference type="ARBA" id="ARBA00023098"/>
    </source>
</evidence>
<dbReference type="EMBL" id="JAERRB010000003">
    <property type="protein sequence ID" value="MBL0741998.1"/>
    <property type="molecule type" value="Genomic_DNA"/>
</dbReference>
<gene>
    <name evidence="4" type="ORF">JI741_12260</name>
</gene>
<evidence type="ECO:0000313" key="4">
    <source>
        <dbReference type="EMBL" id="MBL0741998.1"/>
    </source>
</evidence>
<dbReference type="Proteomes" id="UP000613030">
    <property type="component" value="Unassembled WGS sequence"/>
</dbReference>
<dbReference type="PROSITE" id="PS51635">
    <property type="entry name" value="PNPLA"/>
    <property type="match status" value="1"/>
</dbReference>
<reference evidence="4 5" key="1">
    <citation type="submission" date="2021-01" db="EMBL/GenBank/DDBJ databases">
        <title>Chryseolinea sp. Jin1 Genome sequencing and assembly.</title>
        <authorList>
            <person name="Kim I."/>
        </authorList>
    </citation>
    <scope>NUCLEOTIDE SEQUENCE [LARGE SCALE GENOMIC DNA]</scope>
    <source>
        <strain evidence="4 5">Jin1</strain>
    </source>
</reference>
<feature type="active site" description="Nucleophile" evidence="2">
    <location>
        <position position="61"/>
    </location>
</feature>
<keyword evidence="2" id="KW-0378">Hydrolase</keyword>